<comment type="caution">
    <text evidence="2">The sequence shown here is derived from an EMBL/GenBank/DDBJ whole genome shotgun (WGS) entry which is preliminary data.</text>
</comment>
<keyword evidence="3" id="KW-1185">Reference proteome</keyword>
<accession>A0ABS8DHF2</accession>
<feature type="compositionally biased region" description="Acidic residues" evidence="1">
    <location>
        <begin position="459"/>
        <end position="485"/>
    </location>
</feature>
<name>A0ABS8DHF2_9FIRM</name>
<gene>
    <name evidence="2" type="ORF">LIZ65_11220</name>
</gene>
<dbReference type="EMBL" id="JAJCIS010000006">
    <property type="protein sequence ID" value="MCB7387860.1"/>
    <property type="molecule type" value="Genomic_DNA"/>
</dbReference>
<dbReference type="PIRSF" id="PIRSF011911">
    <property type="entry name" value="A118_put_portal"/>
    <property type="match status" value="1"/>
</dbReference>
<dbReference type="Proteomes" id="UP001299546">
    <property type="component" value="Unassembled WGS sequence"/>
</dbReference>
<organism evidence="2 3">
    <name type="scientific">Bariatricus massiliensis</name>
    <dbReference type="NCBI Taxonomy" id="1745713"/>
    <lineage>
        <taxon>Bacteria</taxon>
        <taxon>Bacillati</taxon>
        <taxon>Bacillota</taxon>
        <taxon>Clostridia</taxon>
        <taxon>Lachnospirales</taxon>
        <taxon>Lachnospiraceae</taxon>
        <taxon>Bariatricus</taxon>
    </lineage>
</organism>
<dbReference type="InterPro" id="IPR006432">
    <property type="entry name" value="Phage_portal_A118-type"/>
</dbReference>
<evidence type="ECO:0000313" key="3">
    <source>
        <dbReference type="Proteomes" id="UP001299546"/>
    </source>
</evidence>
<sequence>MGVIQNYLQKRKSFGTVADSTYNHISDWLAWYRGSVKKFHTYWIYDGIQSKKQERYKLGMAKKVCEDWANLLLNEKVAIKAGDFDEKLLEILETNNFFVRANQLIEITFALGTGALVEYLDADENPMIDYIRADMIYPLSWDNGDITECAFGSIKTVNEEERIYLQLHRKGIREKGEDANLYYIENKYLDAKTGDEAELPDDIKEIVPTKCDKPLFQIITPNIVNNLELDSPMGISVFANAVDQVKGSDLVYDSYMNEFVLGRKRILVPYSQAKIDMQKAGNAEPVFDPNDTVYFVMPGDRQGDMKPTEVDMSIRAAEHEQGINKCLDLMSLKCGMGTGRYKFDKGGVKTATEVISDKDDLYQNLQKHKTPVSTALVGMVKALYFLEKGSGDIEVTVDLDDSIIEDTNTTVDRNINLVQAGLRSKIAAIMEINKCGEAEAKKELERIKQDNQITGQDIDWTESEEDEEANDEVPESGGDDVDESSGESTGGRAD</sequence>
<dbReference type="Pfam" id="PF05133">
    <property type="entry name" value="SPP1_portal"/>
    <property type="match status" value="1"/>
</dbReference>
<proteinExistence type="predicted"/>
<feature type="region of interest" description="Disordered" evidence="1">
    <location>
        <begin position="447"/>
        <end position="494"/>
    </location>
</feature>
<evidence type="ECO:0000256" key="1">
    <source>
        <dbReference type="SAM" id="MobiDB-lite"/>
    </source>
</evidence>
<protein>
    <submittedName>
        <fullName evidence="2">Phage portal protein</fullName>
    </submittedName>
</protein>
<evidence type="ECO:0000313" key="2">
    <source>
        <dbReference type="EMBL" id="MCB7387860.1"/>
    </source>
</evidence>
<dbReference type="InterPro" id="IPR021145">
    <property type="entry name" value="Portal_protein_SPP1_Gp6-like"/>
</dbReference>
<dbReference type="RefSeq" id="WP_066734639.1">
    <property type="nucleotide sequence ID" value="NZ_JAJCIQ010000007.1"/>
</dbReference>
<reference evidence="2 3" key="1">
    <citation type="submission" date="2021-10" db="EMBL/GenBank/DDBJ databases">
        <title>Collection of gut derived symbiotic bacterial strains cultured from healthy donors.</title>
        <authorList>
            <person name="Lin H."/>
            <person name="Littmann E."/>
            <person name="Kohout C."/>
            <person name="Pamer E.G."/>
        </authorList>
    </citation>
    <scope>NUCLEOTIDE SEQUENCE [LARGE SCALE GENOMIC DNA]</scope>
    <source>
        <strain evidence="2 3">DFI.1.165</strain>
    </source>
</reference>